<organism evidence="1">
    <name type="scientific">Zea mays</name>
    <name type="common">Maize</name>
    <dbReference type="NCBI Taxonomy" id="4577"/>
    <lineage>
        <taxon>Eukaryota</taxon>
        <taxon>Viridiplantae</taxon>
        <taxon>Streptophyta</taxon>
        <taxon>Embryophyta</taxon>
        <taxon>Tracheophyta</taxon>
        <taxon>Spermatophyta</taxon>
        <taxon>Magnoliopsida</taxon>
        <taxon>Liliopsida</taxon>
        <taxon>Poales</taxon>
        <taxon>Poaceae</taxon>
        <taxon>PACMAD clade</taxon>
        <taxon>Panicoideae</taxon>
        <taxon>Andropogonodae</taxon>
        <taxon>Andropogoneae</taxon>
        <taxon>Tripsacinae</taxon>
        <taxon>Zea</taxon>
    </lineage>
</organism>
<dbReference type="InterPro" id="IPR036412">
    <property type="entry name" value="HAD-like_sf"/>
</dbReference>
<dbReference type="SUPFAM" id="SSF56784">
    <property type="entry name" value="HAD-like"/>
    <property type="match status" value="1"/>
</dbReference>
<dbReference type="ExpressionAtlas" id="A0A1D6IZG2">
    <property type="expression patterns" value="baseline and differential"/>
</dbReference>
<dbReference type="InterPro" id="IPR023214">
    <property type="entry name" value="HAD_sf"/>
</dbReference>
<dbReference type="Pfam" id="PF13419">
    <property type="entry name" value="HAD_2"/>
    <property type="match status" value="1"/>
</dbReference>
<keyword evidence="1" id="KW-0378">Hydrolase</keyword>
<dbReference type="PANTHER" id="PTHR46649:SF5">
    <property type="entry name" value="F14L17.7 PROTEIN"/>
    <property type="match status" value="1"/>
</dbReference>
<proteinExistence type="predicted"/>
<dbReference type="InterPro" id="IPR041492">
    <property type="entry name" value="HAD_2"/>
</dbReference>
<accession>A0A1D6IZG2</accession>
<dbReference type="GO" id="GO:0016787">
    <property type="term" value="F:hydrolase activity"/>
    <property type="evidence" value="ECO:0007669"/>
    <property type="project" value="UniProtKB-KW"/>
</dbReference>
<reference evidence="1" key="1">
    <citation type="submission" date="2015-12" db="EMBL/GenBank/DDBJ databases">
        <title>Update maize B73 reference genome by single molecule sequencing technologies.</title>
        <authorList>
            <consortium name="Maize Genome Sequencing Project"/>
            <person name="Ware D."/>
        </authorList>
    </citation>
    <scope>NUCLEOTIDE SEQUENCE</scope>
    <source>
        <tissue evidence="1">Seedling</tissue>
    </source>
</reference>
<dbReference type="AlphaFoldDB" id="A0A1D6IZG2"/>
<dbReference type="EMBL" id="CM000786">
    <property type="protein sequence ID" value="AQK41251.1"/>
    <property type="molecule type" value="Genomic_DNA"/>
</dbReference>
<evidence type="ECO:0000313" key="1">
    <source>
        <dbReference type="EMBL" id="AQK41251.1"/>
    </source>
</evidence>
<sequence length="112" mass="12305">MLELSSLLYLTSIPGYGNCLKTLMSPRYLELFRFDAIVVSSEVGYEKPSPEIFNIALDQIGVEASKAIHVGDDETADMAGANATGLECWLWGKDVTTFSEIQERILTTDGPQ</sequence>
<dbReference type="PANTHER" id="PTHR46649">
    <property type="match status" value="1"/>
</dbReference>
<dbReference type="NCBIfam" id="TIGR01549">
    <property type="entry name" value="HAD-SF-IA-v1"/>
    <property type="match status" value="1"/>
</dbReference>
<dbReference type="Gene3D" id="3.40.50.1000">
    <property type="entry name" value="HAD superfamily/HAD-like"/>
    <property type="match status" value="1"/>
</dbReference>
<gene>
    <name evidence="1" type="ORF">ZEAMMB73_Zm00001d024464</name>
</gene>
<dbReference type="InterPro" id="IPR006439">
    <property type="entry name" value="HAD-SF_hydro_IA"/>
</dbReference>
<protein>
    <submittedName>
        <fullName evidence="1">Haloacid dehalogenase-like hydrolase (HAD) superfamily protein</fullName>
    </submittedName>
</protein>
<name>A0A1D6IZG2_MAIZE</name>